<sequence>MSIPDFQSVMLPLLKFLGDHQEHSLRETLDNLAIQFDLSENERRELLPSGKKAVFYDRVGWARTYLKKAGLLENTKRGYFRITKRGLTILDQNLLKIDVRFLCQIEEFLKFYKPNGKKNERHEK</sequence>
<dbReference type="GO" id="GO:0004519">
    <property type="term" value="F:endonuclease activity"/>
    <property type="evidence" value="ECO:0007669"/>
    <property type="project" value="UniProtKB-KW"/>
</dbReference>
<dbReference type="Pfam" id="PF14338">
    <property type="entry name" value="Mrr_N"/>
    <property type="match status" value="1"/>
</dbReference>
<dbReference type="EMBL" id="BEXT01000001">
    <property type="protein sequence ID" value="GBC59159.1"/>
    <property type="molecule type" value="Genomic_DNA"/>
</dbReference>
<comment type="caution">
    <text evidence="2">The sequence shown here is derived from an EMBL/GenBank/DDBJ whole genome shotgun (WGS) entry which is preliminary data.</text>
</comment>
<evidence type="ECO:0000259" key="1">
    <source>
        <dbReference type="Pfam" id="PF14338"/>
    </source>
</evidence>
<dbReference type="AlphaFoldDB" id="A0A401FQ94"/>
<evidence type="ECO:0000313" key="3">
    <source>
        <dbReference type="Proteomes" id="UP000288096"/>
    </source>
</evidence>
<name>A0A401FQ94_9BACT</name>
<reference evidence="3" key="1">
    <citation type="submission" date="2017-11" db="EMBL/GenBank/DDBJ databases">
        <authorList>
            <person name="Watanabe M."/>
            <person name="Kojima H."/>
        </authorList>
    </citation>
    <scope>NUCLEOTIDE SEQUENCE [LARGE SCALE GENOMIC DNA]</scope>
    <source>
        <strain evidence="3">Tokyo 01</strain>
    </source>
</reference>
<proteinExistence type="predicted"/>
<reference evidence="3" key="2">
    <citation type="submission" date="2019-01" db="EMBL/GenBank/DDBJ databases">
        <title>Genome sequence of Desulfonema ishimotonii strain Tokyo 01.</title>
        <authorList>
            <person name="Fukui M."/>
        </authorList>
    </citation>
    <scope>NUCLEOTIDE SEQUENCE [LARGE SCALE GENOMIC DNA]</scope>
    <source>
        <strain evidence="3">Tokyo 01</strain>
    </source>
</reference>
<dbReference type="Proteomes" id="UP000288096">
    <property type="component" value="Unassembled WGS sequence"/>
</dbReference>
<feature type="domain" description="Restriction system protein Mrr-like N-terminal" evidence="1">
    <location>
        <begin position="6"/>
        <end position="91"/>
    </location>
</feature>
<keyword evidence="2" id="KW-0540">Nuclease</keyword>
<keyword evidence="3" id="KW-1185">Reference proteome</keyword>
<evidence type="ECO:0000313" key="2">
    <source>
        <dbReference type="EMBL" id="GBC59159.1"/>
    </source>
</evidence>
<keyword evidence="2" id="KW-0378">Hydrolase</keyword>
<accession>A0A401FQ94</accession>
<protein>
    <submittedName>
        <fullName evidence="2">Restriction endonuclease</fullName>
    </submittedName>
</protein>
<organism evidence="2 3">
    <name type="scientific">Desulfonema ishimotonii</name>
    <dbReference type="NCBI Taxonomy" id="45657"/>
    <lineage>
        <taxon>Bacteria</taxon>
        <taxon>Pseudomonadati</taxon>
        <taxon>Thermodesulfobacteriota</taxon>
        <taxon>Desulfobacteria</taxon>
        <taxon>Desulfobacterales</taxon>
        <taxon>Desulfococcaceae</taxon>
        <taxon>Desulfonema</taxon>
    </lineage>
</organism>
<dbReference type="InterPro" id="IPR025745">
    <property type="entry name" value="Mrr-like_N_dom"/>
</dbReference>
<gene>
    <name evidence="2" type="ORF">DENIS_0095</name>
</gene>
<keyword evidence="2" id="KW-0255">Endonuclease</keyword>
<dbReference type="RefSeq" id="WP_231714358.1">
    <property type="nucleotide sequence ID" value="NZ_BEXT01000001.1"/>
</dbReference>